<evidence type="ECO:0008006" key="5">
    <source>
        <dbReference type="Google" id="ProtNLM"/>
    </source>
</evidence>
<dbReference type="Pfam" id="PF01368">
    <property type="entry name" value="DHH"/>
    <property type="match status" value="1"/>
</dbReference>
<dbReference type="AlphaFoldDB" id="A0A0S7YH31"/>
<dbReference type="Pfam" id="PF02272">
    <property type="entry name" value="DHHA1"/>
    <property type="match status" value="1"/>
</dbReference>
<sequence length="321" mass="36064">MNSLKKLVTTIQNSRRIVIATHFNPDLDGICAALVCASLVRHYKKRNPILFCQSALPSRYRFLLHGNKFVKKLPDFDLLIIVDSAKILRVFQNISERQLVKLRSKIIINVDHHRSNDSFGRLQIINGRASSSCEIIYLIFRKLGIKINRQLADVFYCGIYGDTGGFIYPNTTKEALKIASELVELGVKPSPLVKKINVKTLVGTLLLSEVLNTIEIENGVGIMYLTQDMLKKTHAKMSDSENFISFCQAINGVRVSLFLREEKDATRVSLRSDGIVDVDELASRYGGGGHRRAAGIRMRKNITIVKKEILGAVHNELKKKA</sequence>
<organism evidence="3 4">
    <name type="scientific">candidate division TA06 bacterium DG_78</name>
    <dbReference type="NCBI Taxonomy" id="1703772"/>
    <lineage>
        <taxon>Bacteria</taxon>
        <taxon>Bacteria division TA06</taxon>
    </lineage>
</organism>
<gene>
    <name evidence="3" type="ORF">AMJ52_02140</name>
</gene>
<feature type="domain" description="DDH" evidence="1">
    <location>
        <begin position="16"/>
        <end position="159"/>
    </location>
</feature>
<evidence type="ECO:0000313" key="4">
    <source>
        <dbReference type="Proteomes" id="UP000051012"/>
    </source>
</evidence>
<evidence type="ECO:0000259" key="2">
    <source>
        <dbReference type="Pfam" id="PF02272"/>
    </source>
</evidence>
<dbReference type="InterPro" id="IPR051319">
    <property type="entry name" value="Oligoribo/pAp-PDE_c-di-AMP_PDE"/>
</dbReference>
<accession>A0A0S7YH31</accession>
<comment type="caution">
    <text evidence="3">The sequence shown here is derived from an EMBL/GenBank/DDBJ whole genome shotgun (WGS) entry which is preliminary data.</text>
</comment>
<name>A0A0S7YH31_UNCT6</name>
<dbReference type="GO" id="GO:0003676">
    <property type="term" value="F:nucleic acid binding"/>
    <property type="evidence" value="ECO:0007669"/>
    <property type="project" value="InterPro"/>
</dbReference>
<proteinExistence type="predicted"/>
<dbReference type="Proteomes" id="UP000051012">
    <property type="component" value="Unassembled WGS sequence"/>
</dbReference>
<feature type="domain" description="DHHA1" evidence="2">
    <location>
        <begin position="232"/>
        <end position="315"/>
    </location>
</feature>
<reference evidence="3 4" key="1">
    <citation type="journal article" date="2015" name="Microbiome">
        <title>Genomic resolution of linkages in carbon, nitrogen, and sulfur cycling among widespread estuary sediment bacteria.</title>
        <authorList>
            <person name="Baker B.J."/>
            <person name="Lazar C.S."/>
            <person name="Teske A.P."/>
            <person name="Dick G.J."/>
        </authorList>
    </citation>
    <scope>NUCLEOTIDE SEQUENCE [LARGE SCALE GENOMIC DNA]</scope>
    <source>
        <strain evidence="3">DG_78</strain>
    </source>
</reference>
<dbReference type="EMBL" id="LJNI01000017">
    <property type="protein sequence ID" value="KPJ74062.1"/>
    <property type="molecule type" value="Genomic_DNA"/>
</dbReference>
<evidence type="ECO:0000259" key="1">
    <source>
        <dbReference type="Pfam" id="PF01368"/>
    </source>
</evidence>
<dbReference type="InterPro" id="IPR038763">
    <property type="entry name" value="DHH_sf"/>
</dbReference>
<dbReference type="PANTHER" id="PTHR47618:SF1">
    <property type="entry name" value="BIFUNCTIONAL OLIGORIBONUCLEASE AND PAP PHOSPHATASE NRNA"/>
    <property type="match status" value="1"/>
</dbReference>
<dbReference type="InterPro" id="IPR003156">
    <property type="entry name" value="DHHA1_dom"/>
</dbReference>
<protein>
    <recommendedName>
        <fullName evidence="5">DDH domain-containing protein</fullName>
    </recommendedName>
</protein>
<dbReference type="SUPFAM" id="SSF64182">
    <property type="entry name" value="DHH phosphoesterases"/>
    <property type="match status" value="1"/>
</dbReference>
<dbReference type="Gene3D" id="3.90.1640.10">
    <property type="entry name" value="inorganic pyrophosphatase (n-terminal core)"/>
    <property type="match status" value="1"/>
</dbReference>
<evidence type="ECO:0000313" key="3">
    <source>
        <dbReference type="EMBL" id="KPJ74062.1"/>
    </source>
</evidence>
<dbReference type="InterPro" id="IPR001667">
    <property type="entry name" value="DDH_dom"/>
</dbReference>
<dbReference type="Gene3D" id="3.10.310.30">
    <property type="match status" value="1"/>
</dbReference>
<dbReference type="PANTHER" id="PTHR47618">
    <property type="entry name" value="BIFUNCTIONAL OLIGORIBONUCLEASE AND PAP PHOSPHATASE NRNA"/>
    <property type="match status" value="1"/>
</dbReference>